<accession>A0AAX2HBP3</accession>
<feature type="transmembrane region" description="Helical" evidence="1">
    <location>
        <begin position="245"/>
        <end position="268"/>
    </location>
</feature>
<sequence length="303" mass="33527">MSEFVSHAINMPYGIDLVFWAVFMFLAVLVVTKFPQGIGCLFAFLVSVTGAVTILTHMYFVEGELKKSVDYPEIIVQAAIEKLSAESIQCGKDTTRCSDLDQLKLNVEQALASRQRSQTEKEQQSTAFALVSNLCIFTLGGMSAGFITAVGLRRPKPGEDEAEEADMRAKSREGVIGFCTFLIVMVAAAISAAYLGAYMGSAFSRVLTDASFKSLWVALGLSVFGYLCAYWFYDARPIGKWCMYIIFFITVSVMGFYISALHAGLYIVVREHAWPMLFIAGVPLMYAVWKVSVAVYLRNAERI</sequence>
<reference evidence="2 3" key="1">
    <citation type="submission" date="2017-08" db="EMBL/GenBank/DDBJ databases">
        <authorList>
            <person name="Chaillou S."/>
        </authorList>
    </citation>
    <scope>NUCLEOTIDE SEQUENCE [LARGE SCALE GENOMIC DNA]</scope>
    <source>
        <strain evidence="2 3">MFPA15A1205</strain>
    </source>
</reference>
<keyword evidence="1" id="KW-0472">Membrane</keyword>
<feature type="transmembrane region" description="Helical" evidence="1">
    <location>
        <begin position="127"/>
        <end position="152"/>
    </location>
</feature>
<feature type="transmembrane region" description="Helical" evidence="1">
    <location>
        <begin position="12"/>
        <end position="31"/>
    </location>
</feature>
<keyword evidence="1" id="KW-0812">Transmembrane</keyword>
<evidence type="ECO:0000313" key="3">
    <source>
        <dbReference type="Proteomes" id="UP000219564"/>
    </source>
</evidence>
<protein>
    <submittedName>
        <fullName evidence="2">Uncharacterized protein</fullName>
    </submittedName>
</protein>
<keyword evidence="1" id="KW-1133">Transmembrane helix</keyword>
<dbReference type="RefSeq" id="WP_097192601.1">
    <property type="nucleotide sequence ID" value="NZ_OBKZ01000045.1"/>
</dbReference>
<dbReference type="Proteomes" id="UP000219564">
    <property type="component" value="Unassembled WGS sequence"/>
</dbReference>
<name>A0AAX2HBP3_9PSED</name>
<organism evidence="2 3">
    <name type="scientific">Pseudomonas lundensis</name>
    <dbReference type="NCBI Taxonomy" id="86185"/>
    <lineage>
        <taxon>Bacteria</taxon>
        <taxon>Pseudomonadati</taxon>
        <taxon>Pseudomonadota</taxon>
        <taxon>Gammaproteobacteria</taxon>
        <taxon>Pseudomonadales</taxon>
        <taxon>Pseudomonadaceae</taxon>
        <taxon>Pseudomonas</taxon>
    </lineage>
</organism>
<dbReference type="AlphaFoldDB" id="A0AAX2HBP3"/>
<proteinExistence type="predicted"/>
<gene>
    <name evidence="2" type="ORF">PLUA15_50101</name>
</gene>
<dbReference type="EMBL" id="OBKZ01000045">
    <property type="protein sequence ID" value="SOB54228.1"/>
    <property type="molecule type" value="Genomic_DNA"/>
</dbReference>
<evidence type="ECO:0000313" key="2">
    <source>
        <dbReference type="EMBL" id="SOB54228.1"/>
    </source>
</evidence>
<feature type="transmembrane region" description="Helical" evidence="1">
    <location>
        <begin position="38"/>
        <end position="60"/>
    </location>
</feature>
<evidence type="ECO:0000256" key="1">
    <source>
        <dbReference type="SAM" id="Phobius"/>
    </source>
</evidence>
<feature type="transmembrane region" description="Helical" evidence="1">
    <location>
        <begin position="215"/>
        <end position="233"/>
    </location>
</feature>
<feature type="transmembrane region" description="Helical" evidence="1">
    <location>
        <begin position="274"/>
        <end position="297"/>
    </location>
</feature>
<comment type="caution">
    <text evidence="2">The sequence shown here is derived from an EMBL/GenBank/DDBJ whole genome shotgun (WGS) entry which is preliminary data.</text>
</comment>
<feature type="transmembrane region" description="Helical" evidence="1">
    <location>
        <begin position="173"/>
        <end position="195"/>
    </location>
</feature>